<dbReference type="Proteomes" id="UP000287171">
    <property type="component" value="Unassembled WGS sequence"/>
</dbReference>
<evidence type="ECO:0000313" key="3">
    <source>
        <dbReference type="Proteomes" id="UP000287171"/>
    </source>
</evidence>
<keyword evidence="3" id="KW-1185">Reference proteome</keyword>
<dbReference type="Gene3D" id="3.40.50.150">
    <property type="entry name" value="Vaccinia Virus protein VP39"/>
    <property type="match status" value="1"/>
</dbReference>
<name>A0A402BDH0_9CHLR</name>
<organism evidence="2 3">
    <name type="scientific">Dictyobacter alpinus</name>
    <dbReference type="NCBI Taxonomy" id="2014873"/>
    <lineage>
        <taxon>Bacteria</taxon>
        <taxon>Bacillati</taxon>
        <taxon>Chloroflexota</taxon>
        <taxon>Ktedonobacteria</taxon>
        <taxon>Ktedonobacterales</taxon>
        <taxon>Dictyobacteraceae</taxon>
        <taxon>Dictyobacter</taxon>
    </lineage>
</organism>
<evidence type="ECO:0000259" key="1">
    <source>
        <dbReference type="Pfam" id="PF13649"/>
    </source>
</evidence>
<dbReference type="Pfam" id="PF13649">
    <property type="entry name" value="Methyltransf_25"/>
    <property type="match status" value="1"/>
</dbReference>
<dbReference type="InterPro" id="IPR029063">
    <property type="entry name" value="SAM-dependent_MTases_sf"/>
</dbReference>
<proteinExistence type="predicted"/>
<dbReference type="InterPro" id="IPR041698">
    <property type="entry name" value="Methyltransf_25"/>
</dbReference>
<feature type="domain" description="Methyltransferase" evidence="1">
    <location>
        <begin position="3"/>
        <end position="87"/>
    </location>
</feature>
<protein>
    <recommendedName>
        <fullName evidence="1">Methyltransferase domain-containing protein</fullName>
    </recommendedName>
</protein>
<gene>
    <name evidence="2" type="ORF">KDA_49320</name>
</gene>
<dbReference type="CDD" id="cd02440">
    <property type="entry name" value="AdoMet_MTases"/>
    <property type="match status" value="1"/>
</dbReference>
<dbReference type="SUPFAM" id="SSF53335">
    <property type="entry name" value="S-adenosyl-L-methionine-dependent methyltransferases"/>
    <property type="match status" value="1"/>
</dbReference>
<dbReference type="AlphaFoldDB" id="A0A402BDH0"/>
<accession>A0A402BDH0</accession>
<evidence type="ECO:0000313" key="2">
    <source>
        <dbReference type="EMBL" id="GCE29448.1"/>
    </source>
</evidence>
<reference evidence="3" key="1">
    <citation type="submission" date="2018-12" db="EMBL/GenBank/DDBJ databases">
        <title>Tengunoibacter tsumagoiensis gen. nov., sp. nov., Dictyobacter kobayashii sp. nov., D. alpinus sp. nov., and D. joshuensis sp. nov. and description of Dictyobacteraceae fam. nov. within the order Ktedonobacterales isolated from Tengu-no-mugimeshi.</title>
        <authorList>
            <person name="Wang C.M."/>
            <person name="Zheng Y."/>
            <person name="Sakai Y."/>
            <person name="Toyoda A."/>
            <person name="Minakuchi Y."/>
            <person name="Abe K."/>
            <person name="Yokota A."/>
            <person name="Yabe S."/>
        </authorList>
    </citation>
    <scope>NUCLEOTIDE SEQUENCE [LARGE SCALE GENOMIC DNA]</scope>
    <source>
        <strain evidence="3">Uno16</strain>
    </source>
</reference>
<dbReference type="EMBL" id="BIFT01000002">
    <property type="protein sequence ID" value="GCE29448.1"/>
    <property type="molecule type" value="Genomic_DNA"/>
</dbReference>
<comment type="caution">
    <text evidence="2">The sequence shown here is derived from an EMBL/GenBank/DDBJ whole genome shotgun (WGS) entry which is preliminary data.</text>
</comment>
<sequence>MVECAQTYKNACIVGVDTREAMVRCAAIRSKVLPHLSVFHLASYTDFALFQDASFDIISLHCAQLPLSYQQWIHLLQEGKRLLKKGGWIRLTAFEYARSNAPTLNTWNELEGQMEGAAQNFSHALQSQLYELEPLVAANFWETVLIPHLINFSYGTPIHKGWTQDLLLQAQQRLPFMAQRHIITHEYISPFLHQMHLDFARPTFHAIHYGMTVWGRKEKK</sequence>